<evidence type="ECO:0000313" key="2">
    <source>
        <dbReference type="Proteomes" id="UP001620408"/>
    </source>
</evidence>
<accession>A0ABW8K857</accession>
<sequence length="343" mass="37165">MNVQLSRSGIGHSAATGASATAVSPIANGVSKDKPSMAGQCGAAPVSRTAFAARQEQLNRQITHAQRTTRFLEQALTAFGELKTTLSQSVAGRHGARDVLQETLGRAQAQWSTRHAATGGALAQDLSFHEDGSARQDFHIRAMDLQSLHNERPELLTVYPRGTGKPPVSLLIDGAHRSAREWVRRLDHTLAASGISATLAEDNEPTFSTLESRWPELRDHLMIQGAGHRFPAGRPSRATAEIVPPFIDPTSWQIDDTAGQRAALRGVVQAIDRLQRTRDSLDRLLAETDSDMRHDRAALAEDAKHAAPAFGEALEKTSDFQRFATIGATLRGLSEQRVRAVSV</sequence>
<protein>
    <submittedName>
        <fullName evidence="1">Uncharacterized protein</fullName>
    </submittedName>
</protein>
<keyword evidence="2" id="KW-1185">Reference proteome</keyword>
<organism evidence="1 2">
    <name type="scientific">Dyella koreensis</name>
    <dbReference type="NCBI Taxonomy" id="311235"/>
    <lineage>
        <taxon>Bacteria</taxon>
        <taxon>Pseudomonadati</taxon>
        <taxon>Pseudomonadota</taxon>
        <taxon>Gammaproteobacteria</taxon>
        <taxon>Lysobacterales</taxon>
        <taxon>Rhodanobacteraceae</taxon>
        <taxon>Dyella</taxon>
    </lineage>
</organism>
<evidence type="ECO:0000313" key="1">
    <source>
        <dbReference type="EMBL" id="MFK2918142.1"/>
    </source>
</evidence>
<reference evidence="1 2" key="1">
    <citation type="submission" date="2020-10" db="EMBL/GenBank/DDBJ databases">
        <title>Phylogeny of dyella-like bacteria.</title>
        <authorList>
            <person name="Fu J."/>
        </authorList>
    </citation>
    <scope>NUCLEOTIDE SEQUENCE [LARGE SCALE GENOMIC DNA]</scope>
    <source>
        <strain evidence="1 2">BB4</strain>
    </source>
</reference>
<gene>
    <name evidence="1" type="ORF">ISS97_12790</name>
</gene>
<name>A0ABW8K857_9GAMM</name>
<comment type="caution">
    <text evidence="1">The sequence shown here is derived from an EMBL/GenBank/DDBJ whole genome shotgun (WGS) entry which is preliminary data.</text>
</comment>
<dbReference type="RefSeq" id="WP_379983897.1">
    <property type="nucleotide sequence ID" value="NZ_JADIKD010000011.1"/>
</dbReference>
<dbReference type="Proteomes" id="UP001620408">
    <property type="component" value="Unassembled WGS sequence"/>
</dbReference>
<dbReference type="EMBL" id="JADIKD010000011">
    <property type="protein sequence ID" value="MFK2918142.1"/>
    <property type="molecule type" value="Genomic_DNA"/>
</dbReference>
<proteinExistence type="predicted"/>